<organism evidence="2 3">
    <name type="scientific">Candidatus Vampirococcus lugosii</name>
    <dbReference type="NCBI Taxonomy" id="2789015"/>
    <lineage>
        <taxon>Bacteria</taxon>
        <taxon>Candidatus Absconditibacteriota</taxon>
        <taxon>Vampirococcus</taxon>
    </lineage>
</organism>
<dbReference type="SMART" id="SM00860">
    <property type="entry name" value="SMI1_KNR4"/>
    <property type="match status" value="1"/>
</dbReference>
<reference evidence="2 3" key="1">
    <citation type="journal article" date="2021" name="Nat. Commun.">
        <title>Reductive evolution and unique predatory mode in the CPR bacterium Vampirococcus lugosii.</title>
        <authorList>
            <person name="Moreira D."/>
            <person name="Zivanovic Y."/>
            <person name="Lopez-Archilla A.I."/>
            <person name="Iniesto M."/>
            <person name="Lopez-Garcia P."/>
        </authorList>
    </citation>
    <scope>NUCLEOTIDE SEQUENCE [LARGE SCALE GENOMIC DNA]</scope>
    <source>
        <strain evidence="2">Chiprana</strain>
    </source>
</reference>
<proteinExistence type="predicted"/>
<dbReference type="InterPro" id="IPR018958">
    <property type="entry name" value="Knr4/Smi1-like_dom"/>
</dbReference>
<keyword evidence="3" id="KW-1185">Reference proteome</keyword>
<dbReference type="RefSeq" id="WP_213349149.1">
    <property type="nucleotide sequence ID" value="NZ_JAEDAM010000035.1"/>
</dbReference>
<dbReference type="Proteomes" id="UP000680365">
    <property type="component" value="Unassembled WGS sequence"/>
</dbReference>
<evidence type="ECO:0000313" key="2">
    <source>
        <dbReference type="EMBL" id="MBS8122052.1"/>
    </source>
</evidence>
<comment type="caution">
    <text evidence="2">The sequence shown here is derived from an EMBL/GenBank/DDBJ whole genome shotgun (WGS) entry which is preliminary data.</text>
</comment>
<dbReference type="Gene3D" id="3.40.1580.10">
    <property type="entry name" value="SMI1/KNR4-like"/>
    <property type="match status" value="1"/>
</dbReference>
<dbReference type="EMBL" id="JAEDAM010000035">
    <property type="protein sequence ID" value="MBS8122052.1"/>
    <property type="molecule type" value="Genomic_DNA"/>
</dbReference>
<sequence length="284" mass="34021">MINKNSFWRWNNKNIPATCEDIEYKEKEIGFKLPSLYKELMKICNGGYILPTTYFDQNNQPKLMFFSGFDKIEYVQSFYDVVFEYMYEDEIIEAMNKFTYCFPKRLIVFASNNGHDLICFDYGWMQKDLLLEPKILYLEQYYDDLFGYSEKISIKNFDILVNGLKYSGYQCEAIYVGINYDGKIDNFIEIFSKNCGGEYKKNENFNEYIGSINNIGVIIYPNSKNKNNHDFDKYDIIVKFIYSEIYYDYSNYLLFSEKVNNFVFKMKNNLLDSKILLIPHFYKY</sequence>
<gene>
    <name evidence="2" type="ORF">VAMP_84n29</name>
</gene>
<name>A0ABS5QLW3_9BACT</name>
<dbReference type="InterPro" id="IPR037883">
    <property type="entry name" value="Knr4/Smi1-like_sf"/>
</dbReference>
<feature type="domain" description="Knr4/Smi1-like" evidence="1">
    <location>
        <begin position="16"/>
        <end position="211"/>
    </location>
</feature>
<evidence type="ECO:0000313" key="3">
    <source>
        <dbReference type="Proteomes" id="UP000680365"/>
    </source>
</evidence>
<accession>A0ABS5QLW3</accession>
<dbReference type="Pfam" id="PF09346">
    <property type="entry name" value="SMI1_KNR4"/>
    <property type="match status" value="1"/>
</dbReference>
<dbReference type="SUPFAM" id="SSF160631">
    <property type="entry name" value="SMI1/KNR4-like"/>
    <property type="match status" value="1"/>
</dbReference>
<evidence type="ECO:0000259" key="1">
    <source>
        <dbReference type="SMART" id="SM00860"/>
    </source>
</evidence>
<protein>
    <submittedName>
        <fullName evidence="2">Cell wall assembly/cell proliferation coordinating protein, KNR4</fullName>
    </submittedName>
</protein>